<gene>
    <name evidence="2" type="ORF">B0H16DRAFT_1770086</name>
</gene>
<sequence>MAMKSVATWTDEARKRAQRKAVWEMTRKRMLLDGRSEPWVDTVLLEQDVGEEVRVIAKENHLIAQPKTTTSATTRNSTDTSLRTVFTTGGFLDNTQEVFRSIECKLRAAYTTAAASKASAARSSSPYPDIDVIVMAVFRSIGVPEIPPASIDFLVHLLIPHPPPIFSVYLELEVRYQSANGGIPAEKEGKKGRSVGMSTTQGRTESSPSLGPVGSAYESERFEATGKAGSEGG</sequence>
<name>A0AAD7I155_9AGAR</name>
<dbReference type="Proteomes" id="UP001215598">
    <property type="component" value="Unassembled WGS sequence"/>
</dbReference>
<proteinExistence type="predicted"/>
<comment type="caution">
    <text evidence="2">The sequence shown here is derived from an EMBL/GenBank/DDBJ whole genome shotgun (WGS) entry which is preliminary data.</text>
</comment>
<feature type="compositionally biased region" description="Polar residues" evidence="1">
    <location>
        <begin position="196"/>
        <end position="209"/>
    </location>
</feature>
<keyword evidence="3" id="KW-1185">Reference proteome</keyword>
<organism evidence="2 3">
    <name type="scientific">Mycena metata</name>
    <dbReference type="NCBI Taxonomy" id="1033252"/>
    <lineage>
        <taxon>Eukaryota</taxon>
        <taxon>Fungi</taxon>
        <taxon>Dikarya</taxon>
        <taxon>Basidiomycota</taxon>
        <taxon>Agaricomycotina</taxon>
        <taxon>Agaricomycetes</taxon>
        <taxon>Agaricomycetidae</taxon>
        <taxon>Agaricales</taxon>
        <taxon>Marasmiineae</taxon>
        <taxon>Mycenaceae</taxon>
        <taxon>Mycena</taxon>
    </lineage>
</organism>
<evidence type="ECO:0000313" key="2">
    <source>
        <dbReference type="EMBL" id="KAJ7732695.1"/>
    </source>
</evidence>
<dbReference type="EMBL" id="JARKIB010000143">
    <property type="protein sequence ID" value="KAJ7732695.1"/>
    <property type="molecule type" value="Genomic_DNA"/>
</dbReference>
<accession>A0AAD7I155</accession>
<evidence type="ECO:0000256" key="1">
    <source>
        <dbReference type="SAM" id="MobiDB-lite"/>
    </source>
</evidence>
<protein>
    <submittedName>
        <fullName evidence="2">Uncharacterized protein</fullName>
    </submittedName>
</protein>
<reference evidence="2" key="1">
    <citation type="submission" date="2023-03" db="EMBL/GenBank/DDBJ databases">
        <title>Massive genome expansion in bonnet fungi (Mycena s.s.) driven by repeated elements and novel gene families across ecological guilds.</title>
        <authorList>
            <consortium name="Lawrence Berkeley National Laboratory"/>
            <person name="Harder C.B."/>
            <person name="Miyauchi S."/>
            <person name="Viragh M."/>
            <person name="Kuo A."/>
            <person name="Thoen E."/>
            <person name="Andreopoulos B."/>
            <person name="Lu D."/>
            <person name="Skrede I."/>
            <person name="Drula E."/>
            <person name="Henrissat B."/>
            <person name="Morin E."/>
            <person name="Kohler A."/>
            <person name="Barry K."/>
            <person name="LaButti K."/>
            <person name="Morin E."/>
            <person name="Salamov A."/>
            <person name="Lipzen A."/>
            <person name="Mereny Z."/>
            <person name="Hegedus B."/>
            <person name="Baldrian P."/>
            <person name="Stursova M."/>
            <person name="Weitz H."/>
            <person name="Taylor A."/>
            <person name="Grigoriev I.V."/>
            <person name="Nagy L.G."/>
            <person name="Martin F."/>
            <person name="Kauserud H."/>
        </authorList>
    </citation>
    <scope>NUCLEOTIDE SEQUENCE</scope>
    <source>
        <strain evidence="2">CBHHK182m</strain>
    </source>
</reference>
<feature type="region of interest" description="Disordered" evidence="1">
    <location>
        <begin position="182"/>
        <end position="233"/>
    </location>
</feature>
<dbReference type="AlphaFoldDB" id="A0AAD7I155"/>
<evidence type="ECO:0000313" key="3">
    <source>
        <dbReference type="Proteomes" id="UP001215598"/>
    </source>
</evidence>